<feature type="region of interest" description="Disordered" evidence="1">
    <location>
        <begin position="25"/>
        <end position="125"/>
    </location>
</feature>
<feature type="compositionally biased region" description="Basic residues" evidence="1">
    <location>
        <begin position="73"/>
        <end position="84"/>
    </location>
</feature>
<name>A0A9Q1Q7A7_9CARY</name>
<reference evidence="2" key="1">
    <citation type="submission" date="2022-04" db="EMBL/GenBank/DDBJ databases">
        <title>Carnegiea gigantea Genome sequencing and assembly v2.</title>
        <authorList>
            <person name="Copetti D."/>
            <person name="Sanderson M.J."/>
            <person name="Burquez A."/>
            <person name="Wojciechowski M.F."/>
        </authorList>
    </citation>
    <scope>NUCLEOTIDE SEQUENCE</scope>
    <source>
        <strain evidence="2">SGP5-SGP5p</strain>
        <tissue evidence="2">Aerial part</tissue>
    </source>
</reference>
<dbReference type="OrthoDB" id="1694156at2759"/>
<keyword evidence="3" id="KW-1185">Reference proteome</keyword>
<sequence length="327" mass="35673">MESLHHALLTTADSTVADHEACVQPPVGDSGDRVSAPVQEGEILGETERTSADAEDVGRGDDGGGTNLTIVTRMRKKPRSRKLAAVHSSPFTNPTRPAGAWKSKKERNEGVTGGDEARAMDDPGEGSVDPPILDVQPLSVEGQASAPSVEELSKIKLTKQVLAGYISASLSATEMKLVTKVRTRFKGIRANARHWDEDIPECLPKLVPASWLWGLIHLVPNGGARDRSGKYCIGNLAMGLFTELLNRSQRTYPTLCCVSMFLKHNTTVTLHNKGHISGVIWDNFKATPSRTYAMIAFVLVFLRSTTYADTGHWEVVTPKCPEQRKYV</sequence>
<organism evidence="2 3">
    <name type="scientific">Carnegiea gigantea</name>
    <dbReference type="NCBI Taxonomy" id="171969"/>
    <lineage>
        <taxon>Eukaryota</taxon>
        <taxon>Viridiplantae</taxon>
        <taxon>Streptophyta</taxon>
        <taxon>Embryophyta</taxon>
        <taxon>Tracheophyta</taxon>
        <taxon>Spermatophyta</taxon>
        <taxon>Magnoliopsida</taxon>
        <taxon>eudicotyledons</taxon>
        <taxon>Gunneridae</taxon>
        <taxon>Pentapetalae</taxon>
        <taxon>Caryophyllales</taxon>
        <taxon>Cactineae</taxon>
        <taxon>Cactaceae</taxon>
        <taxon>Cactoideae</taxon>
        <taxon>Echinocereeae</taxon>
        <taxon>Carnegiea</taxon>
    </lineage>
</organism>
<dbReference type="AlphaFoldDB" id="A0A9Q1Q7A7"/>
<evidence type="ECO:0000313" key="3">
    <source>
        <dbReference type="Proteomes" id="UP001153076"/>
    </source>
</evidence>
<gene>
    <name evidence="2" type="ORF">Cgig2_003884</name>
</gene>
<proteinExistence type="predicted"/>
<dbReference type="EMBL" id="JAKOGI010000743">
    <property type="protein sequence ID" value="KAJ8430891.1"/>
    <property type="molecule type" value="Genomic_DNA"/>
</dbReference>
<protein>
    <submittedName>
        <fullName evidence="2">Uncharacterized protein</fullName>
    </submittedName>
</protein>
<accession>A0A9Q1Q7A7</accession>
<dbReference type="Proteomes" id="UP001153076">
    <property type="component" value="Unassembled WGS sequence"/>
</dbReference>
<evidence type="ECO:0000313" key="2">
    <source>
        <dbReference type="EMBL" id="KAJ8430891.1"/>
    </source>
</evidence>
<evidence type="ECO:0000256" key="1">
    <source>
        <dbReference type="SAM" id="MobiDB-lite"/>
    </source>
</evidence>
<feature type="compositionally biased region" description="Basic and acidic residues" evidence="1">
    <location>
        <begin position="46"/>
        <end position="62"/>
    </location>
</feature>
<comment type="caution">
    <text evidence="2">The sequence shown here is derived from an EMBL/GenBank/DDBJ whole genome shotgun (WGS) entry which is preliminary data.</text>
</comment>